<dbReference type="GO" id="GO:0006506">
    <property type="term" value="P:GPI anchor biosynthetic process"/>
    <property type="evidence" value="ECO:0007669"/>
    <property type="project" value="UniProtKB-KW"/>
</dbReference>
<feature type="transmembrane region" description="Helical" evidence="10">
    <location>
        <begin position="318"/>
        <end position="337"/>
    </location>
</feature>
<comment type="subcellular location">
    <subcellularLocation>
        <location evidence="1">Endoplasmic reticulum membrane</location>
        <topology evidence="1">Multi-pass membrane protein</topology>
    </subcellularLocation>
</comment>
<feature type="transmembrane region" description="Helical" evidence="10">
    <location>
        <begin position="286"/>
        <end position="306"/>
    </location>
</feature>
<keyword evidence="6 10" id="KW-0812">Transmembrane</keyword>
<comment type="pathway">
    <text evidence="2">Glycolipid biosynthesis; glycosylphosphatidylinositol-anchor biosynthesis.</text>
</comment>
<dbReference type="GO" id="GO:0031501">
    <property type="term" value="C:mannosyltransferase complex"/>
    <property type="evidence" value="ECO:0007669"/>
    <property type="project" value="TreeGrafter"/>
</dbReference>
<feature type="transmembrane region" description="Helical" evidence="10">
    <location>
        <begin position="357"/>
        <end position="376"/>
    </location>
</feature>
<evidence type="ECO:0000256" key="7">
    <source>
        <dbReference type="ARBA" id="ARBA00022824"/>
    </source>
</evidence>
<dbReference type="AlphaFoldDB" id="A0AAU6SAN3"/>
<keyword evidence="3" id="KW-0337">GPI-anchor biosynthesis</keyword>
<keyword evidence="9 10" id="KW-0472">Membrane</keyword>
<evidence type="ECO:0000256" key="2">
    <source>
        <dbReference type="ARBA" id="ARBA00004687"/>
    </source>
</evidence>
<evidence type="ECO:0000256" key="8">
    <source>
        <dbReference type="ARBA" id="ARBA00022989"/>
    </source>
</evidence>
<keyword evidence="8 10" id="KW-1133">Transmembrane helix</keyword>
<keyword evidence="5" id="KW-0808">Transferase</keyword>
<dbReference type="PANTHER" id="PTHR12468:SF2">
    <property type="entry name" value="GPI MANNOSYLTRANSFERASE 2"/>
    <property type="match status" value="1"/>
</dbReference>
<accession>A0AAU6SAN3</accession>
<feature type="transmembrane region" description="Helical" evidence="10">
    <location>
        <begin position="215"/>
        <end position="235"/>
    </location>
</feature>
<feature type="transmembrane region" description="Helical" evidence="10">
    <location>
        <begin position="128"/>
        <end position="150"/>
    </location>
</feature>
<evidence type="ECO:0000256" key="9">
    <source>
        <dbReference type="ARBA" id="ARBA00023136"/>
    </source>
</evidence>
<dbReference type="EMBL" id="CP151632">
    <property type="protein sequence ID" value="WZO34013.1"/>
    <property type="molecule type" value="Genomic_DNA"/>
</dbReference>
<sequence length="389" mass="42750">MSAARIAAIYAASRLVTTSFFLLAARLSPPESRFGPGGDLATYIVAWDAQYYHRIASEGYPVELPLTTAGEVAQNAWAFMPLYPWTADAAGWLLGSWAAGAVALALMAGYLCCLVLRSILRPAIGETAALWAVVFFASAPLAAMFQVGYAEAPFLLLILLGIRSLQRRQYAVLYAIIPAMAFTRPGVLAFALFLGLFGIRRWLSRAREPFARREVVHIVTLAGIATALGLSWQVIAGVVTGRDDAYLATELAWRRLWVGDAGGFVPFEGWPQAADYWFRFWGLDPVWGPLCLGLLVLAGGAVLAFSPHVPRLGPEIRLWAASYLIYLLAVFLPQSSVFRILFPLSPLWGAVAAPRSLAWRLAVLATCLVGQWWWIWNMYGLGTEFWHIP</sequence>
<feature type="transmembrane region" description="Helical" evidence="10">
    <location>
        <begin position="7"/>
        <end position="27"/>
    </location>
</feature>
<dbReference type="GO" id="GO:0016020">
    <property type="term" value="C:membrane"/>
    <property type="evidence" value="ECO:0007669"/>
    <property type="project" value="GOC"/>
</dbReference>
<dbReference type="InterPro" id="IPR007315">
    <property type="entry name" value="PIG-V/Gpi18"/>
</dbReference>
<reference evidence="11" key="1">
    <citation type="submission" date="2024-04" db="EMBL/GenBank/DDBJ databases">
        <authorList>
            <person name="Roder T."/>
            <person name="Oberhansli S."/>
            <person name="Kreuzer M."/>
        </authorList>
    </citation>
    <scope>NUCLEOTIDE SEQUENCE</scope>
    <source>
        <strain evidence="11">LWS13-1.2</strain>
    </source>
</reference>
<evidence type="ECO:0000313" key="11">
    <source>
        <dbReference type="EMBL" id="WZO34013.1"/>
    </source>
</evidence>
<evidence type="ECO:0000256" key="5">
    <source>
        <dbReference type="ARBA" id="ARBA00022679"/>
    </source>
</evidence>
<evidence type="ECO:0000256" key="3">
    <source>
        <dbReference type="ARBA" id="ARBA00022502"/>
    </source>
</evidence>
<evidence type="ECO:0000256" key="4">
    <source>
        <dbReference type="ARBA" id="ARBA00022676"/>
    </source>
</evidence>
<dbReference type="GO" id="GO:0000009">
    <property type="term" value="F:alpha-1,6-mannosyltransferase activity"/>
    <property type="evidence" value="ECO:0007669"/>
    <property type="project" value="InterPro"/>
</dbReference>
<evidence type="ECO:0000256" key="6">
    <source>
        <dbReference type="ARBA" id="ARBA00022692"/>
    </source>
</evidence>
<keyword evidence="7" id="KW-0256">Endoplasmic reticulum</keyword>
<evidence type="ECO:0000256" key="1">
    <source>
        <dbReference type="ARBA" id="ARBA00004477"/>
    </source>
</evidence>
<evidence type="ECO:0008006" key="12">
    <source>
        <dbReference type="Google" id="ProtNLM"/>
    </source>
</evidence>
<feature type="transmembrane region" description="Helical" evidence="10">
    <location>
        <begin position="170"/>
        <end position="194"/>
    </location>
</feature>
<organism evidence="11">
    <name type="scientific">Microbacterium sp. LWS13-1.2</name>
    <dbReference type="NCBI Taxonomy" id="3135264"/>
    <lineage>
        <taxon>Bacteria</taxon>
        <taxon>Bacillati</taxon>
        <taxon>Actinomycetota</taxon>
        <taxon>Actinomycetes</taxon>
        <taxon>Micrococcales</taxon>
        <taxon>Microbacteriaceae</taxon>
        <taxon>Microbacterium</taxon>
    </lineage>
</organism>
<keyword evidence="4" id="KW-0328">Glycosyltransferase</keyword>
<name>A0AAU6SAN3_9MICO</name>
<dbReference type="GO" id="GO:0004376">
    <property type="term" value="F:GPI mannosyltransferase activity"/>
    <property type="evidence" value="ECO:0007669"/>
    <property type="project" value="InterPro"/>
</dbReference>
<feature type="transmembrane region" description="Helical" evidence="10">
    <location>
        <begin position="89"/>
        <end position="116"/>
    </location>
</feature>
<evidence type="ECO:0000256" key="10">
    <source>
        <dbReference type="SAM" id="Phobius"/>
    </source>
</evidence>
<proteinExistence type="predicted"/>
<dbReference type="PANTHER" id="PTHR12468">
    <property type="entry name" value="GPI MANNOSYLTRANSFERASE 2"/>
    <property type="match status" value="1"/>
</dbReference>
<protein>
    <recommendedName>
        <fullName evidence="12">Integral membrane protein</fullName>
    </recommendedName>
</protein>
<dbReference type="RefSeq" id="WP_349428554.1">
    <property type="nucleotide sequence ID" value="NZ_CP151632.1"/>
</dbReference>
<gene>
    <name evidence="11" type="ORF">MRBLWS13_001656</name>
</gene>